<evidence type="ECO:0000256" key="7">
    <source>
        <dbReference type="SAM" id="Phobius"/>
    </source>
</evidence>
<evidence type="ECO:0000313" key="8">
    <source>
        <dbReference type="EMBL" id="CEM34065.1"/>
    </source>
</evidence>
<evidence type="ECO:0000256" key="1">
    <source>
        <dbReference type="ARBA" id="ARBA00004141"/>
    </source>
</evidence>
<evidence type="ECO:0000256" key="2">
    <source>
        <dbReference type="ARBA" id="ARBA00022448"/>
    </source>
</evidence>
<dbReference type="STRING" id="1169540.A0A0G4GTM0"/>
<feature type="transmembrane region" description="Helical" evidence="7">
    <location>
        <begin position="256"/>
        <end position="280"/>
    </location>
</feature>
<keyword evidence="4 7" id="KW-1133">Transmembrane helix</keyword>
<dbReference type="InterPro" id="IPR044770">
    <property type="entry name" value="MFS_spinster-like"/>
</dbReference>
<evidence type="ECO:0000256" key="3">
    <source>
        <dbReference type="ARBA" id="ARBA00022692"/>
    </source>
</evidence>
<protein>
    <recommendedName>
        <fullName evidence="10">Major facilitator superfamily (MFS) profile domain-containing protein</fullName>
    </recommendedName>
</protein>
<dbReference type="SUPFAM" id="SSF103473">
    <property type="entry name" value="MFS general substrate transporter"/>
    <property type="match status" value="1"/>
</dbReference>
<dbReference type="AlphaFoldDB" id="A0A0G4GTM0"/>
<sequence length="478" mass="51552">MQWDPEDSIVPLSPPIASRAVSARYEGEEEERAPLLKPEALKEREESLERTFALLGVGVALSGCADQLLPASYKALESDLHFSPQYLGLITLCETLAFALTSPVWGRTADAHYPPLTVLLLGCLMWGLSSGMAAAVSTLAPMMVSRAILGVGLAAVNPVAQCVVGEYAEKELGRMFGWIHFTQVVGRLVSQICTTSISNRVILGICPMSEETQDTATTAGATETTHMSDSASVASLLLTDHWRGSLAFLRYPTVQIVIIQGFFAAISLSAGSFLIMYFQYCQIDDLHVALLTGASLAATAMAGPLGGYLADGLNRWSPNHGRLFLGEIGYLLKIPLITYLLLCLPRESSSVPYFAAIGIVMGLSSGWAGVVVVRPILSEIISKEQRATVFAWTIGVEVFASALFGAPLVGRLAEDFFGYRFSPELIKHMDPAQRRGNAQALAHALVATIALPWCLAVAVFSLLHFAYPRDRDREGAVR</sequence>
<dbReference type="OrthoDB" id="440755at2759"/>
<dbReference type="PhylomeDB" id="A0A0G4GTM0"/>
<dbReference type="VEuPathDB" id="CryptoDB:Vbra_10293"/>
<dbReference type="Proteomes" id="UP000041254">
    <property type="component" value="Unassembled WGS sequence"/>
</dbReference>
<organism evidence="8 9">
    <name type="scientific">Vitrella brassicaformis (strain CCMP3155)</name>
    <dbReference type="NCBI Taxonomy" id="1169540"/>
    <lineage>
        <taxon>Eukaryota</taxon>
        <taxon>Sar</taxon>
        <taxon>Alveolata</taxon>
        <taxon>Colpodellida</taxon>
        <taxon>Vitrellaceae</taxon>
        <taxon>Vitrella</taxon>
    </lineage>
</organism>
<accession>A0A0G4GTM0</accession>
<reference evidence="8 9" key="1">
    <citation type="submission" date="2014-11" db="EMBL/GenBank/DDBJ databases">
        <authorList>
            <person name="Zhu J."/>
            <person name="Qi W."/>
            <person name="Song R."/>
        </authorList>
    </citation>
    <scope>NUCLEOTIDE SEQUENCE [LARGE SCALE GENOMIC DNA]</scope>
</reference>
<name>A0A0G4GTM0_VITBC</name>
<dbReference type="Pfam" id="PF07690">
    <property type="entry name" value="MFS_1"/>
    <property type="match status" value="1"/>
</dbReference>
<feature type="transmembrane region" description="Helical" evidence="7">
    <location>
        <begin position="389"/>
        <end position="409"/>
    </location>
</feature>
<comment type="similarity">
    <text evidence="6">Belongs to the major facilitator superfamily. Spinster (TC 2.A.1.49) family.</text>
</comment>
<feature type="transmembrane region" description="Helical" evidence="7">
    <location>
        <begin position="354"/>
        <end position="377"/>
    </location>
</feature>
<feature type="transmembrane region" description="Helical" evidence="7">
    <location>
        <begin position="322"/>
        <end position="342"/>
    </location>
</feature>
<feature type="transmembrane region" description="Helical" evidence="7">
    <location>
        <begin position="118"/>
        <end position="141"/>
    </location>
</feature>
<feature type="transmembrane region" description="Helical" evidence="7">
    <location>
        <begin position="286"/>
        <end position="310"/>
    </location>
</feature>
<keyword evidence="2" id="KW-0813">Transport</keyword>
<dbReference type="PANTHER" id="PTHR23505">
    <property type="entry name" value="SPINSTER"/>
    <property type="match status" value="1"/>
</dbReference>
<evidence type="ECO:0000313" key="9">
    <source>
        <dbReference type="Proteomes" id="UP000041254"/>
    </source>
</evidence>
<dbReference type="PANTHER" id="PTHR23505:SF52">
    <property type="entry name" value="MAJOR FACILITATOR SUPERFAMILY PROTEIN"/>
    <property type="match status" value="1"/>
</dbReference>
<evidence type="ECO:0000256" key="5">
    <source>
        <dbReference type="ARBA" id="ARBA00023136"/>
    </source>
</evidence>
<dbReference type="GO" id="GO:0022857">
    <property type="term" value="F:transmembrane transporter activity"/>
    <property type="evidence" value="ECO:0007669"/>
    <property type="project" value="InterPro"/>
</dbReference>
<dbReference type="InParanoid" id="A0A0G4GTM0"/>
<dbReference type="InterPro" id="IPR036259">
    <property type="entry name" value="MFS_trans_sf"/>
</dbReference>
<keyword evidence="9" id="KW-1185">Reference proteome</keyword>
<dbReference type="EMBL" id="CDMY01000802">
    <property type="protein sequence ID" value="CEM34065.1"/>
    <property type="molecule type" value="Genomic_DNA"/>
</dbReference>
<evidence type="ECO:0000256" key="4">
    <source>
        <dbReference type="ARBA" id="ARBA00022989"/>
    </source>
</evidence>
<dbReference type="GO" id="GO:0016020">
    <property type="term" value="C:membrane"/>
    <property type="evidence" value="ECO:0007669"/>
    <property type="project" value="UniProtKB-SubCell"/>
</dbReference>
<keyword evidence="3 7" id="KW-0812">Transmembrane</keyword>
<dbReference type="InterPro" id="IPR011701">
    <property type="entry name" value="MFS"/>
</dbReference>
<dbReference type="Gene3D" id="1.20.1250.20">
    <property type="entry name" value="MFS general substrate transporter like domains"/>
    <property type="match status" value="2"/>
</dbReference>
<feature type="transmembrane region" description="Helical" evidence="7">
    <location>
        <begin position="440"/>
        <end position="463"/>
    </location>
</feature>
<gene>
    <name evidence="8" type="ORF">Vbra_10293</name>
</gene>
<proteinExistence type="inferred from homology"/>
<comment type="subcellular location">
    <subcellularLocation>
        <location evidence="1">Membrane</location>
        <topology evidence="1">Multi-pass membrane protein</topology>
    </subcellularLocation>
</comment>
<evidence type="ECO:0008006" key="10">
    <source>
        <dbReference type="Google" id="ProtNLM"/>
    </source>
</evidence>
<dbReference type="OMA" id="IYCLLYQ"/>
<feature type="transmembrane region" description="Helical" evidence="7">
    <location>
        <begin position="147"/>
        <end position="168"/>
    </location>
</feature>
<evidence type="ECO:0000256" key="6">
    <source>
        <dbReference type="ARBA" id="ARBA00024338"/>
    </source>
</evidence>
<keyword evidence="5 7" id="KW-0472">Membrane</keyword>